<gene>
    <name evidence="2" type="primary">tag</name>
    <name evidence="2" type="ORF">NCTC11468_00021</name>
</gene>
<dbReference type="PANTHER" id="PTHR30037:SF4">
    <property type="entry name" value="DNA-3-METHYLADENINE GLYCOSYLASE I"/>
    <property type="match status" value="1"/>
</dbReference>
<dbReference type="AlphaFoldDB" id="A0A2X5NDL5"/>
<keyword evidence="2" id="KW-0326">Glycosidase</keyword>
<keyword evidence="2" id="KW-0378">Hydrolase</keyword>
<protein>
    <submittedName>
        <fullName evidence="2">DNA-3-methyladenine glycosylase 1</fullName>
        <ecNumber evidence="2">3.2.2.20</ecNumber>
    </submittedName>
</protein>
<proteinExistence type="predicted"/>
<feature type="binding site" evidence="1">
    <location>
        <position position="112"/>
    </location>
    <ligand>
        <name>Zn(2+)</name>
        <dbReference type="ChEBI" id="CHEBI:29105"/>
    </ligand>
</feature>
<dbReference type="InterPro" id="IPR052891">
    <property type="entry name" value="DNA-3mA_glycosylase"/>
</dbReference>
<dbReference type="EMBL" id="LS483499">
    <property type="protein sequence ID" value="SQK71618.1"/>
    <property type="molecule type" value="Genomic_DNA"/>
</dbReference>
<dbReference type="GO" id="GO:0008725">
    <property type="term" value="F:DNA-3-methyladenine glycosylase activity"/>
    <property type="evidence" value="ECO:0007669"/>
    <property type="project" value="UniProtKB-EC"/>
</dbReference>
<name>A0A2X5NDL5_9GAMM</name>
<dbReference type="PANTHER" id="PTHR30037">
    <property type="entry name" value="DNA-3-METHYLADENINE GLYCOSYLASE 1"/>
    <property type="match status" value="1"/>
</dbReference>
<accession>A0A2X5NDL5</accession>
<organism evidence="2 3">
    <name type="scientific">Tatumella ptyseos</name>
    <dbReference type="NCBI Taxonomy" id="82987"/>
    <lineage>
        <taxon>Bacteria</taxon>
        <taxon>Pseudomonadati</taxon>
        <taxon>Pseudomonadota</taxon>
        <taxon>Gammaproteobacteria</taxon>
        <taxon>Enterobacterales</taxon>
        <taxon>Erwiniaceae</taxon>
        <taxon>Tatumella</taxon>
    </lineage>
</organism>
<evidence type="ECO:0000256" key="1">
    <source>
        <dbReference type="PIRSR" id="PIRSR605019-1"/>
    </source>
</evidence>
<reference evidence="2 3" key="1">
    <citation type="submission" date="2018-06" db="EMBL/GenBank/DDBJ databases">
        <authorList>
            <consortium name="Pathogen Informatics"/>
            <person name="Doyle S."/>
        </authorList>
    </citation>
    <scope>NUCLEOTIDE SEQUENCE [LARGE SCALE GENOMIC DNA]</scope>
    <source>
        <strain evidence="2 3">NCTC11468</strain>
    </source>
</reference>
<dbReference type="SUPFAM" id="SSF48150">
    <property type="entry name" value="DNA-glycosylase"/>
    <property type="match status" value="1"/>
</dbReference>
<dbReference type="GO" id="GO:0046872">
    <property type="term" value="F:metal ion binding"/>
    <property type="evidence" value="ECO:0007669"/>
    <property type="project" value="UniProtKB-KW"/>
</dbReference>
<dbReference type="KEGG" id="tpty:NCTC11468_00021"/>
<sequence>MAALTTADIDLLQQNPAIIRHRGKIEALVSNANALLAMEQQGECFSDFVWGFVNHQPVITRYLRNEDAPTLTPASIKLAKELKRRGFRFTGPTTCHAFMQAAGMVIDHQTDCFCHPDNRNKQPQGAGSDNG</sequence>
<dbReference type="GO" id="GO:0006284">
    <property type="term" value="P:base-excision repair"/>
    <property type="evidence" value="ECO:0007669"/>
    <property type="project" value="InterPro"/>
</dbReference>
<dbReference type="EC" id="3.2.2.20" evidence="2"/>
<dbReference type="InterPro" id="IPR005019">
    <property type="entry name" value="Adenine_glyco"/>
</dbReference>
<dbReference type="Proteomes" id="UP000248758">
    <property type="component" value="Chromosome 1"/>
</dbReference>
<evidence type="ECO:0000313" key="3">
    <source>
        <dbReference type="Proteomes" id="UP000248758"/>
    </source>
</evidence>
<keyword evidence="1" id="KW-0862">Zinc</keyword>
<evidence type="ECO:0000313" key="2">
    <source>
        <dbReference type="EMBL" id="SQK71618.1"/>
    </source>
</evidence>
<dbReference type="InterPro" id="IPR011257">
    <property type="entry name" value="DNA_glycosylase"/>
</dbReference>
<feature type="binding site" evidence="1">
    <location>
        <position position="108"/>
    </location>
    <ligand>
        <name>Zn(2+)</name>
        <dbReference type="ChEBI" id="CHEBI:29105"/>
    </ligand>
</feature>
<dbReference type="Gene3D" id="1.10.340.30">
    <property type="entry name" value="Hypothetical protein, domain 2"/>
    <property type="match status" value="1"/>
</dbReference>
<dbReference type="Pfam" id="PF03352">
    <property type="entry name" value="Adenine_glyco"/>
    <property type="match status" value="1"/>
</dbReference>
<keyword evidence="1" id="KW-0479">Metal-binding</keyword>